<protein>
    <submittedName>
        <fullName evidence="1">Uncharacterized protein</fullName>
    </submittedName>
</protein>
<dbReference type="Proteomes" id="UP000683925">
    <property type="component" value="Unassembled WGS sequence"/>
</dbReference>
<name>A0A8S1YNA9_PAROT</name>
<organism evidence="1 2">
    <name type="scientific">Paramecium octaurelia</name>
    <dbReference type="NCBI Taxonomy" id="43137"/>
    <lineage>
        <taxon>Eukaryota</taxon>
        <taxon>Sar</taxon>
        <taxon>Alveolata</taxon>
        <taxon>Ciliophora</taxon>
        <taxon>Intramacronucleata</taxon>
        <taxon>Oligohymenophorea</taxon>
        <taxon>Peniculida</taxon>
        <taxon>Parameciidae</taxon>
        <taxon>Paramecium</taxon>
    </lineage>
</organism>
<evidence type="ECO:0000313" key="1">
    <source>
        <dbReference type="EMBL" id="CAD8215450.1"/>
    </source>
</evidence>
<proteinExistence type="predicted"/>
<accession>A0A8S1YNA9</accession>
<evidence type="ECO:0000313" key="2">
    <source>
        <dbReference type="Proteomes" id="UP000683925"/>
    </source>
</evidence>
<gene>
    <name evidence="1" type="ORF">POCTA_138.1.T2580003</name>
</gene>
<dbReference type="AlphaFoldDB" id="A0A8S1YNA9"/>
<reference evidence="1" key="1">
    <citation type="submission" date="2021-01" db="EMBL/GenBank/DDBJ databases">
        <authorList>
            <consortium name="Genoscope - CEA"/>
            <person name="William W."/>
        </authorList>
    </citation>
    <scope>NUCLEOTIDE SEQUENCE</scope>
</reference>
<keyword evidence="2" id="KW-1185">Reference proteome</keyword>
<comment type="caution">
    <text evidence="1">The sequence shown here is derived from an EMBL/GenBank/DDBJ whole genome shotgun (WGS) entry which is preliminary data.</text>
</comment>
<sequence>MPCNQNPFTKFDNLIRQGRAKRTLYGIQMDFERIEGSLQEIQPLVKRPILSQQDPPTTQSKEANRIDNNSVSNFCKDCYRGTIKSWTKVCKSFTIEHLKQTQQHNILLTTTTYICYSKSRLKLIARDIQLCILFQDRKHNNNIFFTLRLLIESKKNKFLEYLIKYESVMVLFCCDSYTFCQIMDTESSIFSKDCCNSNDMKKLTWRMMQFNLSQIAKPTSYLKILWKYINHCSASIKNPENASSQSITRWLHQQFITKKTAIMSIYTLLNTDGNQFSKKDESLDPQGLNFYIYMLLQLIFHNFELQLSVSISS</sequence>
<dbReference type="EMBL" id="CAJJDP010000262">
    <property type="protein sequence ID" value="CAD8215450.1"/>
    <property type="molecule type" value="Genomic_DNA"/>
</dbReference>